<evidence type="ECO:0000313" key="11">
    <source>
        <dbReference type="EMBL" id="HIU39054.1"/>
    </source>
</evidence>
<dbReference type="FunFam" id="3.40.30.10:FF:000001">
    <property type="entry name" value="Thioredoxin"/>
    <property type="match status" value="1"/>
</dbReference>
<name>A0A9D1LGN1_9BACT</name>
<reference evidence="11" key="1">
    <citation type="submission" date="2020-10" db="EMBL/GenBank/DDBJ databases">
        <authorList>
            <person name="Gilroy R."/>
        </authorList>
    </citation>
    <scope>NUCLEOTIDE SEQUENCE</scope>
    <source>
        <strain evidence="11">17073</strain>
    </source>
</reference>
<reference evidence="11" key="2">
    <citation type="journal article" date="2021" name="PeerJ">
        <title>Extensive microbial diversity within the chicken gut microbiome revealed by metagenomics and culture.</title>
        <authorList>
            <person name="Gilroy R."/>
            <person name="Ravi A."/>
            <person name="Getino M."/>
            <person name="Pursley I."/>
            <person name="Horton D.L."/>
            <person name="Alikhan N.F."/>
            <person name="Baker D."/>
            <person name="Gharbi K."/>
            <person name="Hall N."/>
            <person name="Watson M."/>
            <person name="Adriaenssens E.M."/>
            <person name="Foster-Nyarko E."/>
            <person name="Jarju S."/>
            <person name="Secka A."/>
            <person name="Antonio M."/>
            <person name="Oren A."/>
            <person name="Chaudhuri R.R."/>
            <person name="La Ragione R."/>
            <person name="Hildebrand F."/>
            <person name="Pallen M.J."/>
        </authorList>
    </citation>
    <scope>NUCLEOTIDE SEQUENCE</scope>
    <source>
        <strain evidence="11">17073</strain>
    </source>
</reference>
<feature type="domain" description="Thioredoxin" evidence="10">
    <location>
        <begin position="1"/>
        <end position="104"/>
    </location>
</feature>
<dbReference type="NCBIfam" id="TIGR01068">
    <property type="entry name" value="thioredoxin"/>
    <property type="match status" value="1"/>
</dbReference>
<dbReference type="PANTHER" id="PTHR45663">
    <property type="entry name" value="GEO12009P1"/>
    <property type="match status" value="1"/>
</dbReference>
<dbReference type="EMBL" id="DVMS01000149">
    <property type="protein sequence ID" value="HIU39054.1"/>
    <property type="molecule type" value="Genomic_DNA"/>
</dbReference>
<dbReference type="SUPFAM" id="SSF52833">
    <property type="entry name" value="Thioredoxin-like"/>
    <property type="match status" value="1"/>
</dbReference>
<feature type="active site" description="Nucleophile" evidence="8">
    <location>
        <position position="29"/>
    </location>
</feature>
<evidence type="ECO:0000256" key="8">
    <source>
        <dbReference type="PIRSR" id="PIRSR000077-1"/>
    </source>
</evidence>
<accession>A0A9D1LGN1</accession>
<feature type="site" description="Deprotonates C-terminal active site Cys" evidence="8">
    <location>
        <position position="23"/>
    </location>
</feature>
<dbReference type="InterPro" id="IPR005746">
    <property type="entry name" value="Thioredoxin"/>
</dbReference>
<keyword evidence="2" id="KW-0813">Transport</keyword>
<dbReference type="GO" id="GO:0005829">
    <property type="term" value="C:cytosol"/>
    <property type="evidence" value="ECO:0007669"/>
    <property type="project" value="TreeGrafter"/>
</dbReference>
<evidence type="ECO:0000313" key="12">
    <source>
        <dbReference type="Proteomes" id="UP000824076"/>
    </source>
</evidence>
<dbReference type="PRINTS" id="PR00421">
    <property type="entry name" value="THIOREDOXIN"/>
</dbReference>
<evidence type="ECO:0000256" key="7">
    <source>
        <dbReference type="PIRNR" id="PIRNR000077"/>
    </source>
</evidence>
<evidence type="ECO:0000256" key="5">
    <source>
        <dbReference type="ARBA" id="ARBA00023284"/>
    </source>
</evidence>
<dbReference type="Gene3D" id="3.40.30.10">
    <property type="entry name" value="Glutaredoxin"/>
    <property type="match status" value="1"/>
</dbReference>
<dbReference type="InterPro" id="IPR017937">
    <property type="entry name" value="Thioredoxin_CS"/>
</dbReference>
<gene>
    <name evidence="11" type="primary">trxA</name>
    <name evidence="11" type="ORF">IAD18_05250</name>
</gene>
<evidence type="ECO:0000259" key="10">
    <source>
        <dbReference type="PROSITE" id="PS51352"/>
    </source>
</evidence>
<evidence type="ECO:0000256" key="9">
    <source>
        <dbReference type="PIRSR" id="PIRSR000077-4"/>
    </source>
</evidence>
<dbReference type="Pfam" id="PF00085">
    <property type="entry name" value="Thioredoxin"/>
    <property type="match status" value="1"/>
</dbReference>
<feature type="site" description="Contributes to redox potential value" evidence="8">
    <location>
        <position position="30"/>
    </location>
</feature>
<evidence type="ECO:0000256" key="3">
    <source>
        <dbReference type="ARBA" id="ARBA00022982"/>
    </source>
</evidence>
<dbReference type="CDD" id="cd02947">
    <property type="entry name" value="TRX_family"/>
    <property type="match status" value="1"/>
</dbReference>
<dbReference type="InterPro" id="IPR036249">
    <property type="entry name" value="Thioredoxin-like_sf"/>
</dbReference>
<dbReference type="GO" id="GO:0015035">
    <property type="term" value="F:protein-disulfide reductase activity"/>
    <property type="evidence" value="ECO:0007669"/>
    <property type="project" value="UniProtKB-UniRule"/>
</dbReference>
<keyword evidence="3" id="KW-0249">Electron transport</keyword>
<dbReference type="PROSITE" id="PS51352">
    <property type="entry name" value="THIOREDOXIN_2"/>
    <property type="match status" value="1"/>
</dbReference>
<dbReference type="PANTHER" id="PTHR45663:SF11">
    <property type="entry name" value="GEO12009P1"/>
    <property type="match status" value="1"/>
</dbReference>
<evidence type="ECO:0000256" key="1">
    <source>
        <dbReference type="ARBA" id="ARBA00008987"/>
    </source>
</evidence>
<comment type="caution">
    <text evidence="11">The sequence shown here is derived from an EMBL/GenBank/DDBJ whole genome shotgun (WGS) entry which is preliminary data.</text>
</comment>
<organism evidence="11 12">
    <name type="scientific">Candidatus Limisoma intestinavium</name>
    <dbReference type="NCBI Taxonomy" id="2840856"/>
    <lineage>
        <taxon>Bacteria</taxon>
        <taxon>Pseudomonadati</taxon>
        <taxon>Bacteroidota</taxon>
        <taxon>Bacteroidia</taxon>
        <taxon>Bacteroidales</taxon>
        <taxon>Candidatus Limisoma</taxon>
    </lineage>
</organism>
<dbReference type="AlphaFoldDB" id="A0A9D1LGN1"/>
<dbReference type="GO" id="GO:0045454">
    <property type="term" value="P:cell redox homeostasis"/>
    <property type="evidence" value="ECO:0007669"/>
    <property type="project" value="TreeGrafter"/>
</dbReference>
<comment type="similarity">
    <text evidence="1 7">Belongs to the thioredoxin family.</text>
</comment>
<evidence type="ECO:0000256" key="4">
    <source>
        <dbReference type="ARBA" id="ARBA00023157"/>
    </source>
</evidence>
<sequence length="104" mass="11789">MAKELTDNDLQDVLASDSLVVVDFWAEWCGPCRKISPIVDELASEYEGVVDIRKCDVEENPDCCEHFGIMNIPTVVFLKKGEVVDRHVGTTQKDHLKELIEKNK</sequence>
<feature type="site" description="Contributes to redox potential value" evidence="8">
    <location>
        <position position="31"/>
    </location>
</feature>
<keyword evidence="4 9" id="KW-1015">Disulfide bond</keyword>
<keyword evidence="5 9" id="KW-0676">Redox-active center</keyword>
<dbReference type="Proteomes" id="UP000824076">
    <property type="component" value="Unassembled WGS sequence"/>
</dbReference>
<dbReference type="InterPro" id="IPR013766">
    <property type="entry name" value="Thioredoxin_domain"/>
</dbReference>
<feature type="disulfide bond" description="Redox-active" evidence="9">
    <location>
        <begin position="29"/>
        <end position="32"/>
    </location>
</feature>
<dbReference type="PROSITE" id="PS00194">
    <property type="entry name" value="THIOREDOXIN_1"/>
    <property type="match status" value="1"/>
</dbReference>
<protein>
    <recommendedName>
        <fullName evidence="6 7">Thioredoxin</fullName>
    </recommendedName>
</protein>
<dbReference type="PIRSF" id="PIRSF000077">
    <property type="entry name" value="Thioredoxin"/>
    <property type="match status" value="1"/>
</dbReference>
<feature type="active site" description="Nucleophile" evidence="8">
    <location>
        <position position="32"/>
    </location>
</feature>
<proteinExistence type="inferred from homology"/>
<evidence type="ECO:0000256" key="2">
    <source>
        <dbReference type="ARBA" id="ARBA00022448"/>
    </source>
</evidence>
<evidence type="ECO:0000256" key="6">
    <source>
        <dbReference type="NCBIfam" id="TIGR01068"/>
    </source>
</evidence>